<evidence type="ECO:0000256" key="2">
    <source>
        <dbReference type="ARBA" id="ARBA00022741"/>
    </source>
</evidence>
<protein>
    <submittedName>
        <fullName evidence="5">Branched-chain amino acid transport system ATP-binding protein</fullName>
    </submittedName>
</protein>
<dbReference type="GO" id="GO:0042941">
    <property type="term" value="P:D-alanine transmembrane transport"/>
    <property type="evidence" value="ECO:0007669"/>
    <property type="project" value="TreeGrafter"/>
</dbReference>
<organism evidence="5 6">
    <name type="scientific">Rhizobium leguminosarum</name>
    <dbReference type="NCBI Taxonomy" id="384"/>
    <lineage>
        <taxon>Bacteria</taxon>
        <taxon>Pseudomonadati</taxon>
        <taxon>Pseudomonadota</taxon>
        <taxon>Alphaproteobacteria</taxon>
        <taxon>Hyphomicrobiales</taxon>
        <taxon>Rhizobiaceae</taxon>
        <taxon>Rhizobium/Agrobacterium group</taxon>
        <taxon>Rhizobium</taxon>
    </lineage>
</organism>
<evidence type="ECO:0000313" key="5">
    <source>
        <dbReference type="EMBL" id="MBB4293854.1"/>
    </source>
</evidence>
<name>A0AAE2MRU1_RHILE</name>
<dbReference type="GO" id="GO:1903806">
    <property type="term" value="P:L-isoleucine import across plasma membrane"/>
    <property type="evidence" value="ECO:0007669"/>
    <property type="project" value="TreeGrafter"/>
</dbReference>
<evidence type="ECO:0000259" key="4">
    <source>
        <dbReference type="PROSITE" id="PS50893"/>
    </source>
</evidence>
<dbReference type="Gene3D" id="3.40.50.300">
    <property type="entry name" value="P-loop containing nucleotide triphosphate hydrolases"/>
    <property type="match status" value="1"/>
</dbReference>
<dbReference type="InterPro" id="IPR032823">
    <property type="entry name" value="BCA_ABC_TP_C"/>
</dbReference>
<dbReference type="SMART" id="SM00382">
    <property type="entry name" value="AAA"/>
    <property type="match status" value="1"/>
</dbReference>
<comment type="caution">
    <text evidence="5">The sequence shown here is derived from an EMBL/GenBank/DDBJ whole genome shotgun (WGS) entry which is preliminary data.</text>
</comment>
<dbReference type="GO" id="GO:0005304">
    <property type="term" value="F:L-valine transmembrane transporter activity"/>
    <property type="evidence" value="ECO:0007669"/>
    <property type="project" value="TreeGrafter"/>
</dbReference>
<gene>
    <name evidence="5" type="ORF">GGE16_005948</name>
</gene>
<dbReference type="CDD" id="cd03219">
    <property type="entry name" value="ABC_Mj1267_LivG_branched"/>
    <property type="match status" value="1"/>
</dbReference>
<evidence type="ECO:0000313" key="6">
    <source>
        <dbReference type="Proteomes" id="UP000538507"/>
    </source>
</evidence>
<accession>A0AAE2MRU1</accession>
<evidence type="ECO:0000256" key="3">
    <source>
        <dbReference type="ARBA" id="ARBA00022840"/>
    </source>
</evidence>
<dbReference type="Pfam" id="PF00005">
    <property type="entry name" value="ABC_tran"/>
    <property type="match status" value="1"/>
</dbReference>
<dbReference type="InterPro" id="IPR003439">
    <property type="entry name" value="ABC_transporter-like_ATP-bd"/>
</dbReference>
<keyword evidence="1" id="KW-0813">Transport</keyword>
<dbReference type="PANTHER" id="PTHR45772">
    <property type="entry name" value="CONSERVED COMPONENT OF ABC TRANSPORTER FOR NATURAL AMINO ACIDS-RELATED"/>
    <property type="match status" value="1"/>
</dbReference>
<feature type="domain" description="ABC transporter" evidence="4">
    <location>
        <begin position="5"/>
        <end position="243"/>
    </location>
</feature>
<dbReference type="GO" id="GO:0015192">
    <property type="term" value="F:L-phenylalanine transmembrane transporter activity"/>
    <property type="evidence" value="ECO:0007669"/>
    <property type="project" value="TreeGrafter"/>
</dbReference>
<dbReference type="InterPro" id="IPR003593">
    <property type="entry name" value="AAA+_ATPase"/>
</dbReference>
<dbReference type="EMBL" id="JACIGO010000011">
    <property type="protein sequence ID" value="MBB4293854.1"/>
    <property type="molecule type" value="Genomic_DNA"/>
</dbReference>
<dbReference type="Pfam" id="PF12399">
    <property type="entry name" value="BCA_ABC_TP_C"/>
    <property type="match status" value="1"/>
</dbReference>
<dbReference type="Proteomes" id="UP000538507">
    <property type="component" value="Unassembled WGS sequence"/>
</dbReference>
<dbReference type="InterPro" id="IPR051120">
    <property type="entry name" value="ABC_AA/LPS_Transport"/>
</dbReference>
<dbReference type="GO" id="GO:0015808">
    <property type="term" value="P:L-alanine transport"/>
    <property type="evidence" value="ECO:0007669"/>
    <property type="project" value="TreeGrafter"/>
</dbReference>
<dbReference type="PROSITE" id="PS50893">
    <property type="entry name" value="ABC_TRANSPORTER_2"/>
    <property type="match status" value="1"/>
</dbReference>
<sequence>MTTLLRVETLTKRFGGFTALSDVNLNVAKGERLGLIGPNGSGKTTLINCISGVVQIDQGAIAFENRDISALAAYKRAKKGIARTFQIPRPFHSMSVIENLMVPLEYIVHGLVDGSNRNAVHAEASELLHRMRLSDRTNAPAGQLSQVELRKLELARAVAARPRLLICDEAMAGLATKEVHEILDILMELNASGITIIMVEHILQAVMRFSQRIVCLTAGRIISDGAPVDVMANPEVRRAYLGS</sequence>
<dbReference type="InterPro" id="IPR027417">
    <property type="entry name" value="P-loop_NTPase"/>
</dbReference>
<dbReference type="GO" id="GO:0016887">
    <property type="term" value="F:ATP hydrolysis activity"/>
    <property type="evidence" value="ECO:0007669"/>
    <property type="project" value="InterPro"/>
</dbReference>
<reference evidence="5 6" key="1">
    <citation type="submission" date="2020-08" db="EMBL/GenBank/DDBJ databases">
        <title>Genomic Encyclopedia of Type Strains, Phase IV (KMG-V): Genome sequencing to study the core and pangenomes of soil and plant-associated prokaryotes.</title>
        <authorList>
            <person name="Whitman W."/>
        </authorList>
    </citation>
    <scope>NUCLEOTIDE SEQUENCE [LARGE SCALE GENOMIC DNA]</scope>
    <source>
        <strain evidence="5 6">SEMIA 415</strain>
    </source>
</reference>
<dbReference type="GO" id="GO:0005524">
    <property type="term" value="F:ATP binding"/>
    <property type="evidence" value="ECO:0007669"/>
    <property type="project" value="UniProtKB-KW"/>
</dbReference>
<dbReference type="RefSeq" id="WP_085739462.1">
    <property type="nucleotide sequence ID" value="NZ_JACHAZ010000006.1"/>
</dbReference>
<dbReference type="PANTHER" id="PTHR45772:SF7">
    <property type="entry name" value="AMINO ACID ABC TRANSPORTER ATP-BINDING PROTEIN"/>
    <property type="match status" value="1"/>
</dbReference>
<dbReference type="SUPFAM" id="SSF52540">
    <property type="entry name" value="P-loop containing nucleoside triphosphate hydrolases"/>
    <property type="match status" value="1"/>
</dbReference>
<evidence type="ECO:0000256" key="1">
    <source>
        <dbReference type="ARBA" id="ARBA00022448"/>
    </source>
</evidence>
<dbReference type="AlphaFoldDB" id="A0AAE2MRU1"/>
<keyword evidence="2" id="KW-0547">Nucleotide-binding</keyword>
<dbReference type="GO" id="GO:0015188">
    <property type="term" value="F:L-isoleucine transmembrane transporter activity"/>
    <property type="evidence" value="ECO:0007669"/>
    <property type="project" value="TreeGrafter"/>
</dbReference>
<dbReference type="GO" id="GO:1903805">
    <property type="term" value="P:L-valine import across plasma membrane"/>
    <property type="evidence" value="ECO:0007669"/>
    <property type="project" value="TreeGrafter"/>
</dbReference>
<keyword evidence="3 5" id="KW-0067">ATP-binding</keyword>
<proteinExistence type="predicted"/>
<dbReference type="GO" id="GO:0005886">
    <property type="term" value="C:plasma membrane"/>
    <property type="evidence" value="ECO:0007669"/>
    <property type="project" value="TreeGrafter"/>
</dbReference>